<feature type="domain" description="Prepilin type IV endopeptidase peptidase" evidence="11">
    <location>
        <begin position="130"/>
        <end position="237"/>
    </location>
</feature>
<dbReference type="InterPro" id="IPR000045">
    <property type="entry name" value="Prepilin_IV_endopep_pep"/>
</dbReference>
<evidence type="ECO:0000256" key="10">
    <source>
        <dbReference type="SAM" id="Phobius"/>
    </source>
</evidence>
<dbReference type="Gene3D" id="1.20.120.1220">
    <property type="match status" value="1"/>
</dbReference>
<feature type="transmembrane region" description="Helical" evidence="10">
    <location>
        <begin position="124"/>
        <end position="142"/>
    </location>
</feature>
<dbReference type="EMBL" id="CGBR01000014">
    <property type="protein sequence ID" value="CFQ63989.1"/>
    <property type="molecule type" value="Genomic_DNA"/>
</dbReference>
<keyword evidence="5 9" id="KW-0812">Transmembrane</keyword>
<evidence type="ECO:0000313" key="14">
    <source>
        <dbReference type="EMBL" id="CND79624.1"/>
    </source>
</evidence>
<keyword evidence="9" id="KW-0511">Multifunctional enzyme</keyword>
<reference evidence="13 16" key="2">
    <citation type="submission" date="2015-03" db="EMBL/GenBank/DDBJ databases">
        <authorList>
            <person name="Murphy D."/>
        </authorList>
    </citation>
    <scope>NUCLEOTIDE SEQUENCE [LARGE SCALE GENOMIC DNA]</scope>
    <source>
        <strain evidence="13 16">IP26249</strain>
    </source>
</reference>
<evidence type="ECO:0000256" key="1">
    <source>
        <dbReference type="ARBA" id="ARBA00004429"/>
    </source>
</evidence>
<feature type="transmembrane region" description="Helical" evidence="10">
    <location>
        <begin position="251"/>
        <end position="268"/>
    </location>
</feature>
<dbReference type="EMBL" id="CPXJ01000024">
    <property type="protein sequence ID" value="CND79624.1"/>
    <property type="molecule type" value="Genomic_DNA"/>
</dbReference>
<dbReference type="Proteomes" id="UP000048841">
    <property type="component" value="Unassembled WGS sequence"/>
</dbReference>
<sequence length="277" mass="31929">MSFDMFFLISVLFYTVLGLCVGSFLNVVIYRLPVMVLNSVPTNTMNSKDVNFFKNRFNLCFPRSFCPNCYQPLKWEHNIPLLGWLFLRGMTQCCHQRINPRYIIVELLTLFLTLFSVFFIQDGYLIFCSLLFLWAIIALAFIDIEHYILPDCITLPLLWCGLVININNSFSPLSLSVLGAVTGYVFLWFPYWIFKVFKNIDGMGYGDFKLMAALGAWFGVIAIPFLVLLSSCFGIIAYIIINKSLKKKLKYLAFGPCIALAGVVYLFWGKYINFLFY</sequence>
<keyword evidence="9" id="KW-0645">Protease</keyword>
<dbReference type="AlphaFoldDB" id="A0A0H5G2I0"/>
<protein>
    <recommendedName>
        <fullName evidence="9">Prepilin leader peptidase/N-methyltransferase</fullName>
        <ecNumber evidence="9">2.1.1.-</ecNumber>
        <ecNumber evidence="9">3.4.23.43</ecNumber>
    </recommendedName>
</protein>
<reference evidence="14 15" key="1">
    <citation type="submission" date="2015-03" db="EMBL/GenBank/DDBJ databases">
        <authorList>
            <consortium name="Pathogen Informatics"/>
            <person name="Murphy D."/>
        </authorList>
    </citation>
    <scope>NUCLEOTIDE SEQUENCE [LARGE SCALE GENOMIC DNA]</scope>
    <source>
        <strain evidence="14 15">IP05342</strain>
    </source>
</reference>
<evidence type="ECO:0000313" key="16">
    <source>
        <dbReference type="Proteomes" id="UP000048841"/>
    </source>
</evidence>
<gene>
    <name evidence="13" type="primary">outO</name>
    <name evidence="13" type="ORF">ERS137941_02308</name>
    <name evidence="14" type="ORF">ERS137959_02220</name>
</gene>
<comment type="function">
    <text evidence="9">Plays an essential role in type IV pili and type II pseudopili formation by proteolytically removing the leader sequence from substrate proteins and subsequently monomethylating the alpha-amino group of the newly exposed N-terminal phenylalanine.</text>
</comment>
<dbReference type="PANTHER" id="PTHR30487">
    <property type="entry name" value="TYPE 4 PREPILIN-LIKE PROTEINS LEADER PEPTIDE-PROCESSING ENZYME"/>
    <property type="match status" value="1"/>
</dbReference>
<evidence type="ECO:0000256" key="4">
    <source>
        <dbReference type="ARBA" id="ARBA00022519"/>
    </source>
</evidence>
<evidence type="ECO:0000256" key="7">
    <source>
        <dbReference type="ARBA" id="ARBA00023136"/>
    </source>
</evidence>
<organism evidence="13 16">
    <name type="scientific">Yersinia enterocolitica</name>
    <dbReference type="NCBI Taxonomy" id="630"/>
    <lineage>
        <taxon>Bacteria</taxon>
        <taxon>Pseudomonadati</taxon>
        <taxon>Pseudomonadota</taxon>
        <taxon>Gammaproteobacteria</taxon>
        <taxon>Enterobacterales</taxon>
        <taxon>Yersiniaceae</taxon>
        <taxon>Yersinia</taxon>
    </lineage>
</organism>
<keyword evidence="6 10" id="KW-1133">Transmembrane helix</keyword>
<keyword evidence="4" id="KW-0997">Cell inner membrane</keyword>
<dbReference type="GO" id="GO:0008168">
    <property type="term" value="F:methyltransferase activity"/>
    <property type="evidence" value="ECO:0007669"/>
    <property type="project" value="UniProtKB-KW"/>
</dbReference>
<dbReference type="GO" id="GO:0004190">
    <property type="term" value="F:aspartic-type endopeptidase activity"/>
    <property type="evidence" value="ECO:0007669"/>
    <property type="project" value="UniProtKB-EC"/>
</dbReference>
<dbReference type="PANTHER" id="PTHR30487:SF0">
    <property type="entry name" value="PREPILIN LEADER PEPTIDASE_N-METHYLTRANSFERASE-RELATED"/>
    <property type="match status" value="1"/>
</dbReference>
<feature type="domain" description="Prepilin peptidase A24 N-terminal" evidence="12">
    <location>
        <begin position="16"/>
        <end position="117"/>
    </location>
</feature>
<keyword evidence="15" id="KW-1185">Reference proteome</keyword>
<dbReference type="GO" id="GO:0006465">
    <property type="term" value="P:signal peptide processing"/>
    <property type="evidence" value="ECO:0007669"/>
    <property type="project" value="TreeGrafter"/>
</dbReference>
<keyword evidence="9" id="KW-0489">Methyltransferase</keyword>
<evidence type="ECO:0000256" key="9">
    <source>
        <dbReference type="RuleBase" id="RU003794"/>
    </source>
</evidence>
<comment type="catalytic activity">
    <reaction evidence="9">
        <text>Typically cleaves a -Gly-|-Phe- bond to release an N-terminal, basic peptide of 5-8 residues from type IV prepilin, and then N-methylates the new N-terminal amino group, the methyl donor being S-adenosyl-L-methionine.</text>
        <dbReference type="EC" id="3.4.23.43"/>
    </reaction>
</comment>
<name>A0A0H5G2I0_YEREN</name>
<feature type="transmembrane region" description="Helical" evidence="10">
    <location>
        <begin position="102"/>
        <end position="119"/>
    </location>
</feature>
<keyword evidence="3" id="KW-1003">Cell membrane</keyword>
<evidence type="ECO:0000256" key="8">
    <source>
        <dbReference type="RuleBase" id="RU003793"/>
    </source>
</evidence>
<evidence type="ECO:0000259" key="12">
    <source>
        <dbReference type="Pfam" id="PF06750"/>
    </source>
</evidence>
<evidence type="ECO:0000259" key="11">
    <source>
        <dbReference type="Pfam" id="PF01478"/>
    </source>
</evidence>
<evidence type="ECO:0000256" key="6">
    <source>
        <dbReference type="ARBA" id="ARBA00022989"/>
    </source>
</evidence>
<keyword evidence="9" id="KW-0378">Hydrolase</keyword>
<evidence type="ECO:0000313" key="15">
    <source>
        <dbReference type="Proteomes" id="UP000041601"/>
    </source>
</evidence>
<dbReference type="EC" id="3.4.23.43" evidence="9"/>
<feature type="transmembrane region" description="Helical" evidence="10">
    <location>
        <begin position="214"/>
        <end position="239"/>
    </location>
</feature>
<feature type="transmembrane region" description="Helical" evidence="10">
    <location>
        <begin position="173"/>
        <end position="194"/>
    </location>
</feature>
<evidence type="ECO:0000313" key="13">
    <source>
        <dbReference type="EMBL" id="CFQ63989.1"/>
    </source>
</evidence>
<dbReference type="InterPro" id="IPR014032">
    <property type="entry name" value="Peptidase_A24A_bac"/>
</dbReference>
<dbReference type="InterPro" id="IPR050882">
    <property type="entry name" value="Prepilin_peptidase/N-MTase"/>
</dbReference>
<dbReference type="PRINTS" id="PR00864">
    <property type="entry name" value="PREPILNPTASE"/>
</dbReference>
<keyword evidence="7 10" id="KW-0472">Membrane</keyword>
<comment type="similarity">
    <text evidence="2 8">Belongs to the peptidase A24 family.</text>
</comment>
<keyword evidence="9" id="KW-0808">Transferase</keyword>
<dbReference type="Pfam" id="PF06750">
    <property type="entry name" value="A24_N_bact"/>
    <property type="match status" value="1"/>
</dbReference>
<dbReference type="Proteomes" id="UP000041601">
    <property type="component" value="Unassembled WGS sequence"/>
</dbReference>
<dbReference type="GO" id="GO:0032259">
    <property type="term" value="P:methylation"/>
    <property type="evidence" value="ECO:0007669"/>
    <property type="project" value="UniProtKB-KW"/>
</dbReference>
<accession>A0A0H5G2I0</accession>
<dbReference type="RefSeq" id="WP_049532716.1">
    <property type="nucleotide sequence ID" value="NZ_CGBR01000014.1"/>
</dbReference>
<evidence type="ECO:0000256" key="5">
    <source>
        <dbReference type="ARBA" id="ARBA00022692"/>
    </source>
</evidence>
<dbReference type="GO" id="GO:0005886">
    <property type="term" value="C:plasma membrane"/>
    <property type="evidence" value="ECO:0007669"/>
    <property type="project" value="UniProtKB-SubCell"/>
</dbReference>
<dbReference type="EC" id="2.1.1.-" evidence="9"/>
<comment type="subcellular location">
    <subcellularLocation>
        <location evidence="1">Cell inner membrane</location>
        <topology evidence="1">Multi-pass membrane protein</topology>
    </subcellularLocation>
    <subcellularLocation>
        <location evidence="9">Cell membrane</location>
        <topology evidence="9">Multi-pass membrane protein</topology>
    </subcellularLocation>
</comment>
<proteinExistence type="inferred from homology"/>
<evidence type="ECO:0000256" key="3">
    <source>
        <dbReference type="ARBA" id="ARBA00022475"/>
    </source>
</evidence>
<evidence type="ECO:0000256" key="2">
    <source>
        <dbReference type="ARBA" id="ARBA00005801"/>
    </source>
</evidence>
<dbReference type="Pfam" id="PF01478">
    <property type="entry name" value="Peptidase_A24"/>
    <property type="match status" value="1"/>
</dbReference>
<dbReference type="InterPro" id="IPR010627">
    <property type="entry name" value="Prepilin_pept_A24_N"/>
</dbReference>
<feature type="transmembrane region" description="Helical" evidence="10">
    <location>
        <begin position="148"/>
        <end position="166"/>
    </location>
</feature>